<evidence type="ECO:0000256" key="2">
    <source>
        <dbReference type="ARBA" id="ARBA00007263"/>
    </source>
</evidence>
<feature type="transmembrane region" description="Helical" evidence="13">
    <location>
        <begin position="63"/>
        <end position="82"/>
    </location>
</feature>
<keyword evidence="9" id="KW-0443">Lipid metabolism</keyword>
<dbReference type="GO" id="GO:0034626">
    <property type="term" value="P:fatty acid elongation, polyunsaturated fatty acid"/>
    <property type="evidence" value="ECO:0007669"/>
    <property type="project" value="TreeGrafter"/>
</dbReference>
<dbReference type="GO" id="GO:0030148">
    <property type="term" value="P:sphingolipid biosynthetic process"/>
    <property type="evidence" value="ECO:0007669"/>
    <property type="project" value="TreeGrafter"/>
</dbReference>
<keyword evidence="7" id="KW-0276">Fatty acid metabolism</keyword>
<evidence type="ECO:0000313" key="15">
    <source>
        <dbReference type="Proteomes" id="UP001485043"/>
    </source>
</evidence>
<evidence type="ECO:0000256" key="4">
    <source>
        <dbReference type="ARBA" id="ARBA00022516"/>
    </source>
</evidence>
<comment type="caution">
    <text evidence="14">The sequence shown here is derived from an EMBL/GenBank/DDBJ whole genome shotgun (WGS) entry which is preliminary data.</text>
</comment>
<keyword evidence="6 13" id="KW-0812">Transmembrane</keyword>
<evidence type="ECO:0000256" key="6">
    <source>
        <dbReference type="ARBA" id="ARBA00022692"/>
    </source>
</evidence>
<organism evidence="14 15">
    <name type="scientific">Apatococcus fuscideae</name>
    <dbReference type="NCBI Taxonomy" id="2026836"/>
    <lineage>
        <taxon>Eukaryota</taxon>
        <taxon>Viridiplantae</taxon>
        <taxon>Chlorophyta</taxon>
        <taxon>core chlorophytes</taxon>
        <taxon>Trebouxiophyceae</taxon>
        <taxon>Chlorellales</taxon>
        <taxon>Chlorellaceae</taxon>
        <taxon>Apatococcus</taxon>
    </lineage>
</organism>
<dbReference type="EMBL" id="JALJOV010000359">
    <property type="protein sequence ID" value="KAK9864399.1"/>
    <property type="molecule type" value="Genomic_DNA"/>
</dbReference>
<evidence type="ECO:0000256" key="3">
    <source>
        <dbReference type="ARBA" id="ARBA00012307"/>
    </source>
</evidence>
<feature type="transmembrane region" description="Helical" evidence="13">
    <location>
        <begin position="154"/>
        <end position="172"/>
    </location>
</feature>
<dbReference type="InterPro" id="IPR002076">
    <property type="entry name" value="ELO_fam"/>
</dbReference>
<evidence type="ECO:0000256" key="10">
    <source>
        <dbReference type="ARBA" id="ARBA00023136"/>
    </source>
</evidence>
<protein>
    <recommendedName>
        <fullName evidence="3">very-long-chain 3-oxoacyl-CoA synthase</fullName>
        <ecNumber evidence="3">2.3.1.199</ecNumber>
    </recommendedName>
</protein>
<evidence type="ECO:0000256" key="11">
    <source>
        <dbReference type="ARBA" id="ARBA00023160"/>
    </source>
</evidence>
<comment type="subcellular location">
    <subcellularLocation>
        <location evidence="1">Membrane</location>
        <topology evidence="1">Multi-pass membrane protein</topology>
    </subcellularLocation>
</comment>
<evidence type="ECO:0000256" key="12">
    <source>
        <dbReference type="ARBA" id="ARBA00047375"/>
    </source>
</evidence>
<dbReference type="Pfam" id="PF01151">
    <property type="entry name" value="ELO"/>
    <property type="match status" value="1"/>
</dbReference>
<dbReference type="GO" id="GO:0034625">
    <property type="term" value="P:fatty acid elongation, monounsaturated fatty acid"/>
    <property type="evidence" value="ECO:0007669"/>
    <property type="project" value="TreeGrafter"/>
</dbReference>
<keyword evidence="5" id="KW-0808">Transferase</keyword>
<dbReference type="PANTHER" id="PTHR11157:SF134">
    <property type="entry name" value="ELONGATION OF FATTY ACIDS PROTEIN 1-RELATED"/>
    <property type="match status" value="1"/>
</dbReference>
<dbReference type="AlphaFoldDB" id="A0AAW1T6F4"/>
<keyword evidence="10 13" id="KW-0472">Membrane</keyword>
<comment type="catalytic activity">
    <reaction evidence="12">
        <text>a very-long-chain acyl-CoA + malonyl-CoA + H(+) = a very-long-chain 3-oxoacyl-CoA + CO2 + CoA</text>
        <dbReference type="Rhea" id="RHEA:32727"/>
        <dbReference type="ChEBI" id="CHEBI:15378"/>
        <dbReference type="ChEBI" id="CHEBI:16526"/>
        <dbReference type="ChEBI" id="CHEBI:57287"/>
        <dbReference type="ChEBI" id="CHEBI:57384"/>
        <dbReference type="ChEBI" id="CHEBI:90725"/>
        <dbReference type="ChEBI" id="CHEBI:90736"/>
        <dbReference type="EC" id="2.3.1.199"/>
    </reaction>
</comment>
<name>A0AAW1T6F4_9CHLO</name>
<proteinExistence type="inferred from homology"/>
<feature type="transmembrane region" description="Helical" evidence="13">
    <location>
        <begin position="121"/>
        <end position="142"/>
    </location>
</feature>
<gene>
    <name evidence="14" type="ORF">WJX84_002962</name>
</gene>
<dbReference type="PANTHER" id="PTHR11157">
    <property type="entry name" value="FATTY ACID ACYL TRANSFERASE-RELATED"/>
    <property type="match status" value="1"/>
</dbReference>
<dbReference type="GO" id="GO:0005789">
    <property type="term" value="C:endoplasmic reticulum membrane"/>
    <property type="evidence" value="ECO:0007669"/>
    <property type="project" value="TreeGrafter"/>
</dbReference>
<dbReference type="GO" id="GO:0009922">
    <property type="term" value="F:fatty acid elongase activity"/>
    <property type="evidence" value="ECO:0007669"/>
    <property type="project" value="UniProtKB-EC"/>
</dbReference>
<comment type="similarity">
    <text evidence="2">Belongs to the ELO family.</text>
</comment>
<reference evidence="14 15" key="1">
    <citation type="journal article" date="2024" name="Nat. Commun.">
        <title>Phylogenomics reveals the evolutionary origins of lichenization in chlorophyte algae.</title>
        <authorList>
            <person name="Puginier C."/>
            <person name="Libourel C."/>
            <person name="Otte J."/>
            <person name="Skaloud P."/>
            <person name="Haon M."/>
            <person name="Grisel S."/>
            <person name="Petersen M."/>
            <person name="Berrin J.G."/>
            <person name="Delaux P.M."/>
            <person name="Dal Grande F."/>
            <person name="Keller J."/>
        </authorList>
    </citation>
    <scope>NUCLEOTIDE SEQUENCE [LARGE SCALE GENOMIC DNA]</scope>
    <source>
        <strain evidence="14 15">SAG 2523</strain>
    </source>
</reference>
<evidence type="ECO:0000313" key="14">
    <source>
        <dbReference type="EMBL" id="KAK9864399.1"/>
    </source>
</evidence>
<dbReference type="Proteomes" id="UP001485043">
    <property type="component" value="Unassembled WGS sequence"/>
</dbReference>
<feature type="transmembrane region" description="Helical" evidence="13">
    <location>
        <begin position="88"/>
        <end position="109"/>
    </location>
</feature>
<keyword evidence="8 13" id="KW-1133">Transmembrane helix</keyword>
<evidence type="ECO:0000256" key="9">
    <source>
        <dbReference type="ARBA" id="ARBA00023098"/>
    </source>
</evidence>
<dbReference type="EC" id="2.3.1.199" evidence="3"/>
<evidence type="ECO:0000256" key="13">
    <source>
        <dbReference type="SAM" id="Phobius"/>
    </source>
</evidence>
<evidence type="ECO:0000256" key="8">
    <source>
        <dbReference type="ARBA" id="ARBA00022989"/>
    </source>
</evidence>
<evidence type="ECO:0000256" key="1">
    <source>
        <dbReference type="ARBA" id="ARBA00004141"/>
    </source>
</evidence>
<sequence>MFIGTLIETLKEIKSQGNCKWLFCLPKGTKVQGALFYWSYVYYLSKYWEFVDTLLLVLKAKPLSLLHVFHHAVVPTMAFLWLEAAQSLQHLGLLTNAGVHVIMYLYYFLCSISIYPRWKRLITQCQIVQFVFSFSTLLPFGYLHLTRPEGCSGAGALLFNGTFNFFLLLLFIQFSSRTYKSKAA</sequence>
<evidence type="ECO:0000256" key="7">
    <source>
        <dbReference type="ARBA" id="ARBA00022832"/>
    </source>
</evidence>
<accession>A0AAW1T6F4</accession>
<keyword evidence="15" id="KW-1185">Reference proteome</keyword>
<keyword evidence="11" id="KW-0275">Fatty acid biosynthesis</keyword>
<dbReference type="GO" id="GO:0019367">
    <property type="term" value="P:fatty acid elongation, saturated fatty acid"/>
    <property type="evidence" value="ECO:0007669"/>
    <property type="project" value="TreeGrafter"/>
</dbReference>
<dbReference type="GO" id="GO:0042761">
    <property type="term" value="P:very long-chain fatty acid biosynthetic process"/>
    <property type="evidence" value="ECO:0007669"/>
    <property type="project" value="TreeGrafter"/>
</dbReference>
<keyword evidence="4" id="KW-0444">Lipid biosynthesis</keyword>
<evidence type="ECO:0000256" key="5">
    <source>
        <dbReference type="ARBA" id="ARBA00022679"/>
    </source>
</evidence>